<keyword evidence="6" id="KW-1185">Reference proteome</keyword>
<dbReference type="InterPro" id="IPR026453">
    <property type="entry name" value="PGF_pre_PGF"/>
</dbReference>
<feature type="domain" description="Peptidase C1A papain C-terminal" evidence="4">
    <location>
        <begin position="94"/>
        <end position="324"/>
    </location>
</feature>
<evidence type="ECO:0000259" key="4">
    <source>
        <dbReference type="SMART" id="SM00645"/>
    </source>
</evidence>
<dbReference type="Gene3D" id="2.60.40.10">
    <property type="entry name" value="Immunoglobulins"/>
    <property type="match status" value="2"/>
</dbReference>
<dbReference type="PROSITE" id="PS00139">
    <property type="entry name" value="THIOL_PROTEASE_CYS"/>
    <property type="match status" value="1"/>
</dbReference>
<dbReference type="EMBL" id="CP001994">
    <property type="protein sequence ID" value="ADE35610.1"/>
    <property type="molecule type" value="Genomic_DNA"/>
</dbReference>
<dbReference type="PROSITE" id="PS00639">
    <property type="entry name" value="THIOL_PROTEASE_HIS"/>
    <property type="match status" value="1"/>
</dbReference>
<dbReference type="KEGG" id="mmh:Mmah_0074"/>
<dbReference type="InterPro" id="IPR036116">
    <property type="entry name" value="FN3_sf"/>
</dbReference>
<dbReference type="SMART" id="SM00645">
    <property type="entry name" value="Pept_C1"/>
    <property type="match status" value="1"/>
</dbReference>
<feature type="region of interest" description="Disordered" evidence="2">
    <location>
        <begin position="833"/>
        <end position="873"/>
    </location>
</feature>
<feature type="domain" description="Fibronectin type-III" evidence="3">
    <location>
        <begin position="581"/>
        <end position="653"/>
    </location>
</feature>
<dbReference type="InterPro" id="IPR038765">
    <property type="entry name" value="Papain-like_cys_pep_sf"/>
</dbReference>
<accession>D5E8V1</accession>
<dbReference type="PANTHER" id="PTHR12411">
    <property type="entry name" value="CYSTEINE PROTEASE FAMILY C1-RELATED"/>
    <property type="match status" value="1"/>
</dbReference>
<dbReference type="InterPro" id="IPR025660">
    <property type="entry name" value="Pept_his_AS"/>
</dbReference>
<dbReference type="NCBIfam" id="TIGR04213">
    <property type="entry name" value="PGF_pre_PGF"/>
    <property type="match status" value="1"/>
</dbReference>
<evidence type="ECO:0000313" key="6">
    <source>
        <dbReference type="Proteomes" id="UP000001059"/>
    </source>
</evidence>
<dbReference type="InterPro" id="IPR003961">
    <property type="entry name" value="FN3_dom"/>
</dbReference>
<evidence type="ECO:0000259" key="3">
    <source>
        <dbReference type="SMART" id="SM00060"/>
    </source>
</evidence>
<dbReference type="InterPro" id="IPR013128">
    <property type="entry name" value="Peptidase_C1A"/>
</dbReference>
<dbReference type="STRING" id="547558.Mmah_0074"/>
<dbReference type="MEROPS" id="C01.167"/>
<dbReference type="Proteomes" id="UP000001059">
    <property type="component" value="Chromosome"/>
</dbReference>
<dbReference type="InterPro" id="IPR040528">
    <property type="entry name" value="Lectin-like"/>
</dbReference>
<feature type="compositionally biased region" description="Low complexity" evidence="2">
    <location>
        <begin position="861"/>
        <end position="873"/>
    </location>
</feature>
<sequence length="893" mass="98238" precursor="true">MNDTMIKKIILYSVITILLLNTALASENNPEITSAPLNPDFIDYQSSMQKSDENTIMSSSANTPSLGLIPSPVDLSHLDHPGPGNNRFSTAQSLPASYDLREQNRVTPVKNQGEAGSCWTFATYASLESCTYDKGPYDFSENHMKNTLSNESPTGFDFEEGGTLNMATAYLARWSGPVNETDDPYSDNSSYNDYTNPDKPVAKHVQEVIYLPGRESVSGNDYLKKAVMEHGALFTIFKVNHSAFADNSTTYYNNGSEYGNRHGVALIGWNDSFPKEEFVNEPPEDGAFIVKNSWGTESGDSGYLYISYYEETFNVQETAIFSSAANVTNYDNIYQYDPLGYINSYGFSNSTTAHGANVFQSSSEEYLEAVSFYTTDTNAICNVSIYTNLSSTGPVGDNLVAQTNETFAHAGYHTVPLDIPVNLAEGQNFSVIAKISNPRFKYPLAIEYPMANYSSRASANPNESFMSPDGSNWMDVGELNDVNICIKAFTSLPPSTVSNLTATTGPSWINWTWSNPDDKDFNHTEIYVNNTLIFNTSDTYYNLTGLVDGTNHSIGLKTVDTDGYVNSTWINNTSQTLDIAPATITDLHVTSSTSDFLAWGWTNPANHDFDHVEIYLDNVFQANTSESVYRVSDLKSGHAYKIGLKTVDKAGNINNTTINDIASTKSKPSGNVIKGMTTSLESRENIVSKSSQIQKVVADENVRYDFKDDSISSIEFKGTDNFGYVKVLVENLDDTSSLVDQEPPGKIYRNLNIWVGDNRFDGEGMTDTVIGFKVSKDWLSANDTNPDSVVLLHYTNAWQILETVQTEEDADYFYFEAHADGFSPFAISAVDSTTGTDEISRPDDSEQSASGSAEPVTDSLPENTTEPAETTPGPGVLAGMGIICILYVMRKRL</sequence>
<protein>
    <submittedName>
        <fullName evidence="5">Peptidase C1A papain</fullName>
    </submittedName>
</protein>
<dbReference type="Pfam" id="PF00112">
    <property type="entry name" value="Peptidase_C1"/>
    <property type="match status" value="1"/>
</dbReference>
<reference evidence="5 6" key="1">
    <citation type="submission" date="2010-03" db="EMBL/GenBank/DDBJ databases">
        <title>The complete genome of Methanohalophilus mahii DSM 5219.</title>
        <authorList>
            <consortium name="US DOE Joint Genome Institute (JGI-PGF)"/>
            <person name="Lucas S."/>
            <person name="Copeland A."/>
            <person name="Lapidus A."/>
            <person name="Glavina del Rio T."/>
            <person name="Dalin E."/>
            <person name="Tice H."/>
            <person name="Bruce D."/>
            <person name="Goodwin L."/>
            <person name="Pitluck S."/>
            <person name="Kyrpides N."/>
            <person name="Mavromatis K."/>
            <person name="Ivanova N."/>
            <person name="Lykidis A."/>
            <person name="Saunders E."/>
            <person name="Brettin T."/>
            <person name="Detter J.C."/>
            <person name="Han C."/>
            <person name="Land M."/>
            <person name="Hauser L."/>
            <person name="Markowitz V."/>
            <person name="Cheng J.-F."/>
            <person name="Hugenholtz P."/>
            <person name="Woyke T."/>
            <person name="Wu D."/>
            <person name="Spring S."/>
            <person name="Schneider S."/>
            <person name="Schroeder M."/>
            <person name="Klenk H.-P."/>
            <person name="Eisen J.A."/>
        </authorList>
    </citation>
    <scope>NUCLEOTIDE SEQUENCE [LARGE SCALE GENOMIC DNA]</scope>
    <source>
        <strain evidence="6">ATCC 35705 / DSM 5219 / SLP</strain>
    </source>
</reference>
<dbReference type="SUPFAM" id="SSF49265">
    <property type="entry name" value="Fibronectin type III"/>
    <property type="match status" value="1"/>
</dbReference>
<dbReference type="GO" id="GO:0006508">
    <property type="term" value="P:proteolysis"/>
    <property type="evidence" value="ECO:0007669"/>
    <property type="project" value="InterPro"/>
</dbReference>
<evidence type="ECO:0000313" key="5">
    <source>
        <dbReference type="EMBL" id="ADE35610.1"/>
    </source>
</evidence>
<evidence type="ECO:0000256" key="1">
    <source>
        <dbReference type="ARBA" id="ARBA00008455"/>
    </source>
</evidence>
<dbReference type="InterPro" id="IPR013783">
    <property type="entry name" value="Ig-like_fold"/>
</dbReference>
<name>D5E8V1_METMS</name>
<comment type="similarity">
    <text evidence="1">Belongs to the peptidase C1 family.</text>
</comment>
<dbReference type="InterPro" id="IPR000668">
    <property type="entry name" value="Peptidase_C1A_C"/>
</dbReference>
<dbReference type="SMART" id="SM00060">
    <property type="entry name" value="FN3"/>
    <property type="match status" value="2"/>
</dbReference>
<dbReference type="GO" id="GO:0008234">
    <property type="term" value="F:cysteine-type peptidase activity"/>
    <property type="evidence" value="ECO:0007669"/>
    <property type="project" value="InterPro"/>
</dbReference>
<dbReference type="HOGENOM" id="CLU_282803_0_0_2"/>
<evidence type="ECO:0000256" key="2">
    <source>
        <dbReference type="SAM" id="MobiDB-lite"/>
    </source>
</evidence>
<feature type="domain" description="Fibronectin type-III" evidence="3">
    <location>
        <begin position="494"/>
        <end position="565"/>
    </location>
</feature>
<dbReference type="CDD" id="cd02619">
    <property type="entry name" value="Peptidase_C1"/>
    <property type="match status" value="1"/>
</dbReference>
<gene>
    <name evidence="5" type="ordered locus">Mmah_0074</name>
</gene>
<organism evidence="5 6">
    <name type="scientific">Methanohalophilus mahii (strain ATCC 35705 / DSM 5219 / SLP)</name>
    <dbReference type="NCBI Taxonomy" id="547558"/>
    <lineage>
        <taxon>Archaea</taxon>
        <taxon>Methanobacteriati</taxon>
        <taxon>Methanobacteriota</taxon>
        <taxon>Stenosarchaea group</taxon>
        <taxon>Methanomicrobia</taxon>
        <taxon>Methanosarcinales</taxon>
        <taxon>Methanosarcinaceae</taxon>
        <taxon>Methanohalophilus</taxon>
    </lineage>
</organism>
<dbReference type="Pfam" id="PF18560">
    <property type="entry name" value="Lectin_like"/>
    <property type="match status" value="1"/>
</dbReference>
<dbReference type="InterPro" id="IPR000169">
    <property type="entry name" value="Pept_cys_AS"/>
</dbReference>
<dbReference type="SUPFAM" id="SSF54001">
    <property type="entry name" value="Cysteine proteinases"/>
    <property type="match status" value="1"/>
</dbReference>
<proteinExistence type="inferred from homology"/>
<dbReference type="AlphaFoldDB" id="D5E8V1"/>
<dbReference type="Gene3D" id="3.90.70.10">
    <property type="entry name" value="Cysteine proteinases"/>
    <property type="match status" value="1"/>
</dbReference>